<dbReference type="AlphaFoldDB" id="A0A9D1J375"/>
<keyword evidence="3" id="KW-0808">Transferase</keyword>
<dbReference type="Gene3D" id="3.40.630.30">
    <property type="match status" value="2"/>
</dbReference>
<dbReference type="PANTHER" id="PTHR36174:SF2">
    <property type="entry name" value="AMINOACYLTRANSFERASE FEMA"/>
    <property type="match status" value="1"/>
</dbReference>
<organism evidence="9 10">
    <name type="scientific">Candidatus Onthousia excrementipullorum</name>
    <dbReference type="NCBI Taxonomy" id="2840884"/>
    <lineage>
        <taxon>Bacteria</taxon>
        <taxon>Bacillati</taxon>
        <taxon>Bacillota</taxon>
        <taxon>Bacilli</taxon>
        <taxon>Candidatus Onthousia</taxon>
    </lineage>
</organism>
<keyword evidence="4" id="KW-0133">Cell shape</keyword>
<evidence type="ECO:0000256" key="5">
    <source>
        <dbReference type="ARBA" id="ARBA00022984"/>
    </source>
</evidence>
<proteinExistence type="inferred from homology"/>
<dbReference type="PROSITE" id="PS51191">
    <property type="entry name" value="FEMABX"/>
    <property type="match status" value="1"/>
</dbReference>
<dbReference type="Proteomes" id="UP000824232">
    <property type="component" value="Unassembled WGS sequence"/>
</dbReference>
<dbReference type="Pfam" id="PF02388">
    <property type="entry name" value="FemAB"/>
    <property type="match status" value="1"/>
</dbReference>
<evidence type="ECO:0000256" key="2">
    <source>
        <dbReference type="ARBA" id="ARBA00022490"/>
    </source>
</evidence>
<gene>
    <name evidence="9" type="ORF">IAB38_02280</name>
</gene>
<dbReference type="InterPro" id="IPR016181">
    <property type="entry name" value="Acyl_CoA_acyltransferase"/>
</dbReference>
<sequence length="408" mass="48216">MTLKEIDVKTFESYAKKSPYRTFMQTKEIGKLRELNGWTSYYLGLYDNKKLVGATLLVGKKRHFNKYEFYAPRGPLVDYTDEKTLSTFLKLLTDFVKKHNGYVLRIDPYVPYKERNGKGEIIKGGYDNTNIVNTILKAGFTSVPYDDREQVTYMYALDTKDKTEDEIMKNMKPHTRNLIRKNIKNGVEIVELTKNDLDEFYKIMQSTGSRKGFDIRNINYYQNMYDLFSKKNEIKYLVTKLDLSKYIKMLEEEKKSNIDKKNKLSDNKNNDGKRKALDETINGLDKKINLAKEEREKYGDVITLSGSMFIMTKREVIYLSSGNYEEFLSYNSQYLIQWEMIKYAIDNGYDRYNFYGIPNTFDDKNDKDYGIYEFKTGFNGYIEELIGEFEIKTSPIYYLIKLIHKIRH</sequence>
<name>A0A9D1J375_9FIRM</name>
<evidence type="ECO:0000313" key="9">
    <source>
        <dbReference type="EMBL" id="HIR58854.1"/>
    </source>
</evidence>
<keyword evidence="6" id="KW-0012">Acyltransferase</keyword>
<dbReference type="InterPro" id="IPR050644">
    <property type="entry name" value="PG_Glycine_Bridge_Synth"/>
</dbReference>
<evidence type="ECO:0000256" key="4">
    <source>
        <dbReference type="ARBA" id="ARBA00022960"/>
    </source>
</evidence>
<reference evidence="9" key="1">
    <citation type="submission" date="2020-10" db="EMBL/GenBank/DDBJ databases">
        <authorList>
            <person name="Gilroy R."/>
        </authorList>
    </citation>
    <scope>NUCLEOTIDE SEQUENCE</scope>
    <source>
        <strain evidence="9">CHK184-20233</strain>
    </source>
</reference>
<evidence type="ECO:0000256" key="3">
    <source>
        <dbReference type="ARBA" id="ARBA00022679"/>
    </source>
</evidence>
<keyword evidence="2" id="KW-0963">Cytoplasm</keyword>
<evidence type="ECO:0000256" key="8">
    <source>
        <dbReference type="SAM" id="Coils"/>
    </source>
</evidence>
<keyword evidence="5" id="KW-0573">Peptidoglycan synthesis</keyword>
<keyword evidence="8" id="KW-0175">Coiled coil</keyword>
<dbReference type="InterPro" id="IPR003447">
    <property type="entry name" value="FEMABX"/>
</dbReference>
<dbReference type="SUPFAM" id="SSF55729">
    <property type="entry name" value="Acyl-CoA N-acyltransferases (Nat)"/>
    <property type="match status" value="2"/>
</dbReference>
<comment type="similarity">
    <text evidence="1">Belongs to the FemABX family.</text>
</comment>
<protein>
    <submittedName>
        <fullName evidence="9">Peptidoglycan bridge formation glycyltransferase FemA/FemB family protein</fullName>
    </submittedName>
</protein>
<evidence type="ECO:0000313" key="10">
    <source>
        <dbReference type="Proteomes" id="UP000824232"/>
    </source>
</evidence>
<dbReference type="GO" id="GO:0009252">
    <property type="term" value="P:peptidoglycan biosynthetic process"/>
    <property type="evidence" value="ECO:0007669"/>
    <property type="project" value="UniProtKB-KW"/>
</dbReference>
<keyword evidence="7" id="KW-0961">Cell wall biogenesis/degradation</keyword>
<evidence type="ECO:0000256" key="7">
    <source>
        <dbReference type="ARBA" id="ARBA00023316"/>
    </source>
</evidence>
<dbReference type="GO" id="GO:0008360">
    <property type="term" value="P:regulation of cell shape"/>
    <property type="evidence" value="ECO:0007669"/>
    <property type="project" value="UniProtKB-KW"/>
</dbReference>
<dbReference type="PANTHER" id="PTHR36174">
    <property type="entry name" value="LIPID II:GLYCINE GLYCYLTRANSFERASE"/>
    <property type="match status" value="1"/>
</dbReference>
<evidence type="ECO:0000256" key="6">
    <source>
        <dbReference type="ARBA" id="ARBA00023315"/>
    </source>
</evidence>
<dbReference type="GO" id="GO:0071555">
    <property type="term" value="P:cell wall organization"/>
    <property type="evidence" value="ECO:0007669"/>
    <property type="project" value="UniProtKB-KW"/>
</dbReference>
<dbReference type="Gene3D" id="1.20.58.90">
    <property type="match status" value="1"/>
</dbReference>
<comment type="caution">
    <text evidence="9">The sequence shown here is derived from an EMBL/GenBank/DDBJ whole genome shotgun (WGS) entry which is preliminary data.</text>
</comment>
<evidence type="ECO:0000256" key="1">
    <source>
        <dbReference type="ARBA" id="ARBA00009943"/>
    </source>
</evidence>
<feature type="coiled-coil region" evidence="8">
    <location>
        <begin position="247"/>
        <end position="294"/>
    </location>
</feature>
<reference evidence="9" key="2">
    <citation type="journal article" date="2021" name="PeerJ">
        <title>Extensive microbial diversity within the chicken gut microbiome revealed by metagenomics and culture.</title>
        <authorList>
            <person name="Gilroy R."/>
            <person name="Ravi A."/>
            <person name="Getino M."/>
            <person name="Pursley I."/>
            <person name="Horton D.L."/>
            <person name="Alikhan N.F."/>
            <person name="Baker D."/>
            <person name="Gharbi K."/>
            <person name="Hall N."/>
            <person name="Watson M."/>
            <person name="Adriaenssens E.M."/>
            <person name="Foster-Nyarko E."/>
            <person name="Jarju S."/>
            <person name="Secka A."/>
            <person name="Antonio M."/>
            <person name="Oren A."/>
            <person name="Chaudhuri R.R."/>
            <person name="La Ragione R."/>
            <person name="Hildebrand F."/>
            <person name="Pallen M.J."/>
        </authorList>
    </citation>
    <scope>NUCLEOTIDE SEQUENCE</scope>
    <source>
        <strain evidence="9">CHK184-20233</strain>
    </source>
</reference>
<accession>A0A9D1J375</accession>
<dbReference type="GO" id="GO:0016755">
    <property type="term" value="F:aminoacyltransferase activity"/>
    <property type="evidence" value="ECO:0007669"/>
    <property type="project" value="InterPro"/>
</dbReference>
<dbReference type="EMBL" id="DVHC01000025">
    <property type="protein sequence ID" value="HIR58854.1"/>
    <property type="molecule type" value="Genomic_DNA"/>
</dbReference>